<accession>N6YR38</accession>
<evidence type="ECO:0000313" key="2">
    <source>
        <dbReference type="Proteomes" id="UP000013047"/>
    </source>
</evidence>
<name>N6YR38_9RHOO</name>
<sequence length="273" mass="29746">MRHHHHGAALLGERAHHLEHLADELGVERRGGLVEQQHRRLHRQRARDRHALLLAARHVRRVGVAELPHPHALEVALGALARLGLRQPEHMHRRLDDVLEHRHVAPQVEVLEHHRQARADLLQLVRVLDHQLALAVAHQRHLLARHQDAACGRAFEEVDAAQPGALARAGRADDADHVARVRGQRDALEHLVVAVGFVQVFDADLFDAGLVVHVVLLRGRPRGARHVAAGCCSAPPQVGGARSAVLAAGLIRTTCPPPPCAVPGGPASAARRA</sequence>
<reference evidence="1 2" key="1">
    <citation type="submission" date="2012-09" db="EMBL/GenBank/DDBJ databases">
        <title>Draft Genome Sequences of 6 Strains from Genus Thauera.</title>
        <authorList>
            <person name="Liu B."/>
            <person name="Shapleigh J.P."/>
            <person name="Frostegard A.H."/>
        </authorList>
    </citation>
    <scope>NUCLEOTIDE SEQUENCE [LARGE SCALE GENOMIC DNA]</scope>
    <source>
        <strain evidence="1 2">B4P</strain>
    </source>
</reference>
<organism evidence="1 2">
    <name type="scientific">Thauera phenylacetica B4P</name>
    <dbReference type="NCBI Taxonomy" id="1234382"/>
    <lineage>
        <taxon>Bacteria</taxon>
        <taxon>Pseudomonadati</taxon>
        <taxon>Pseudomonadota</taxon>
        <taxon>Betaproteobacteria</taxon>
        <taxon>Rhodocyclales</taxon>
        <taxon>Zoogloeaceae</taxon>
        <taxon>Thauera</taxon>
    </lineage>
</organism>
<evidence type="ECO:0000313" key="1">
    <source>
        <dbReference type="EMBL" id="ENO96781.1"/>
    </source>
</evidence>
<gene>
    <name evidence="1" type="ORF">C667_12169</name>
</gene>
<dbReference type="EMBL" id="AMXF01000082">
    <property type="protein sequence ID" value="ENO96781.1"/>
    <property type="molecule type" value="Genomic_DNA"/>
</dbReference>
<dbReference type="AlphaFoldDB" id="N6YR38"/>
<keyword evidence="2" id="KW-1185">Reference proteome</keyword>
<protein>
    <submittedName>
        <fullName evidence="1">Proline/glycine betaine ABC transporter periplasmic protein</fullName>
    </submittedName>
</protein>
<dbReference type="AntiFam" id="ANF00095">
    <property type="entry name" value="Shadow ORF (opposite ABC transporters)"/>
</dbReference>
<comment type="caution">
    <text evidence="1">The sequence shown here is derived from an EMBL/GenBank/DDBJ whole genome shotgun (WGS) entry which is preliminary data.</text>
</comment>
<dbReference type="AntiFam" id="ANF00142">
    <property type="entry name" value="Shadow ORF (opposite yadG)"/>
</dbReference>
<dbReference type="Proteomes" id="UP000013047">
    <property type="component" value="Unassembled WGS sequence"/>
</dbReference>
<proteinExistence type="predicted"/>